<feature type="binding site" evidence="4">
    <location>
        <position position="168"/>
    </location>
    <ligand>
        <name>Mg(2+)</name>
        <dbReference type="ChEBI" id="CHEBI:18420"/>
    </ligand>
</feature>
<feature type="site" description="Important for catalytic activity and assists the phosphoryl transfer reaction to Asp8 by balancing charge and orienting the reacting groups" evidence="5">
    <location>
        <position position="112"/>
    </location>
</feature>
<dbReference type="InterPro" id="IPR023214">
    <property type="entry name" value="HAD_sf"/>
</dbReference>
<dbReference type="SFLD" id="SFLDG01129">
    <property type="entry name" value="C1.5:_HAD__Beta-PGM__Phosphata"/>
    <property type="match status" value="1"/>
</dbReference>
<dbReference type="EMBL" id="CP049742">
    <property type="protein sequence ID" value="QPC47795.1"/>
    <property type="molecule type" value="Genomic_DNA"/>
</dbReference>
<dbReference type="GO" id="GO:0005975">
    <property type="term" value="P:carbohydrate metabolic process"/>
    <property type="evidence" value="ECO:0007669"/>
    <property type="project" value="InterPro"/>
</dbReference>
<evidence type="ECO:0000256" key="5">
    <source>
        <dbReference type="PIRSR" id="PIRSR610972-4"/>
    </source>
</evidence>
<evidence type="ECO:0000256" key="4">
    <source>
        <dbReference type="PIRSR" id="PIRSR610972-3"/>
    </source>
</evidence>
<evidence type="ECO:0000256" key="3">
    <source>
        <dbReference type="PIRSR" id="PIRSR610972-2"/>
    </source>
</evidence>
<feature type="active site" description="Proton donor/acceptor" evidence="2">
    <location>
        <position position="9"/>
    </location>
</feature>
<dbReference type="InterPro" id="IPR010976">
    <property type="entry name" value="B-phosphoglucomutase_hydrolase"/>
</dbReference>
<dbReference type="PANTHER" id="PTHR18901:SF38">
    <property type="entry name" value="PSEUDOURIDINE-5'-PHOSPHATASE"/>
    <property type="match status" value="1"/>
</dbReference>
<proteinExistence type="inferred from homology"/>
<dbReference type="Gene3D" id="1.10.150.240">
    <property type="entry name" value="Putative phosphatase, domain 2"/>
    <property type="match status" value="1"/>
</dbReference>
<dbReference type="Proteomes" id="UP000593626">
    <property type="component" value="Chromosome"/>
</dbReference>
<feature type="binding site" evidence="4">
    <location>
        <position position="167"/>
    </location>
    <ligand>
        <name>Mg(2+)</name>
        <dbReference type="ChEBI" id="CHEBI:18420"/>
    </ligand>
</feature>
<comment type="cofactor">
    <cofactor evidence="4">
        <name>Mg(2+)</name>
        <dbReference type="ChEBI" id="CHEBI:18420"/>
    </cofactor>
    <text evidence="4">Binds 2 magnesium ions per subunit.</text>
</comment>
<dbReference type="InterPro" id="IPR006439">
    <property type="entry name" value="HAD-SF_hydro_IA"/>
</dbReference>
<dbReference type="SFLD" id="SFLDS00003">
    <property type="entry name" value="Haloacid_Dehalogenase"/>
    <property type="match status" value="1"/>
</dbReference>
<evidence type="ECO:0000256" key="1">
    <source>
        <dbReference type="ARBA" id="ARBA00006171"/>
    </source>
</evidence>
<gene>
    <name evidence="6" type="primary">pgmB</name>
    <name evidence="6" type="ORF">G8O30_12920</name>
</gene>
<keyword evidence="7" id="KW-1185">Reference proteome</keyword>
<feature type="binding site" evidence="3">
    <location>
        <begin position="112"/>
        <end position="116"/>
    </location>
    <ligand>
        <name>substrate</name>
    </ligand>
</feature>
<dbReference type="CDD" id="cd02598">
    <property type="entry name" value="HAD_BPGM"/>
    <property type="match status" value="1"/>
</dbReference>
<feature type="binding site" evidence="4">
    <location>
        <position position="9"/>
    </location>
    <ligand>
        <name>Mg(2+)</name>
        <dbReference type="ChEBI" id="CHEBI:18420"/>
    </ligand>
</feature>
<keyword evidence="4" id="KW-0479">Metal-binding</keyword>
<dbReference type="InterPro" id="IPR010972">
    <property type="entry name" value="Beta-PGM"/>
</dbReference>
<dbReference type="EC" id="5.4.2.6" evidence="6"/>
<keyword evidence="6" id="KW-0413">Isomerase</keyword>
<name>A0A7S8HGU5_9BACI</name>
<sequence length="215" mass="24467">MFGFIFDLDGVLVDTVHYYYLATKEITDRMEVSFSEEDNYRYQGVPRLTLMKELARRSNKSYSEEELKSLGEVRNQYYQRYLSTLTKENMIPGAEEFLLAIYDRGYPIALASSSSNAHYVLEKLQIKHLFQAIIDPKKVQNGKPAPDIFLAAAKAINIAPENCFAFEDGEAGLTGILDTSMVAVGIGHEEHLSRANVHVKDFREITLEKLRKAME</sequence>
<keyword evidence="4" id="KW-0460">Magnesium</keyword>
<dbReference type="Pfam" id="PF00702">
    <property type="entry name" value="Hydrolase"/>
    <property type="match status" value="1"/>
</dbReference>
<dbReference type="AlphaFoldDB" id="A0A7S8HGU5"/>
<dbReference type="InterPro" id="IPR036412">
    <property type="entry name" value="HAD-like_sf"/>
</dbReference>
<reference evidence="6 7" key="1">
    <citation type="submission" date="2019-07" db="EMBL/GenBank/DDBJ databases">
        <title>Genome sequence of 2 isolates from Red Sea Mangroves.</title>
        <authorList>
            <person name="Sefrji F."/>
            <person name="Michoud G."/>
            <person name="Merlino G."/>
            <person name="Daffonchio D."/>
        </authorList>
    </citation>
    <scope>NUCLEOTIDE SEQUENCE [LARGE SCALE GENOMIC DNA]</scope>
    <source>
        <strain evidence="6 7">R1DC41</strain>
    </source>
</reference>
<feature type="binding site" evidence="4">
    <location>
        <position position="7"/>
    </location>
    <ligand>
        <name>Mg(2+)</name>
        <dbReference type="ChEBI" id="CHEBI:18420"/>
    </ligand>
</feature>
<evidence type="ECO:0000313" key="7">
    <source>
        <dbReference type="Proteomes" id="UP000593626"/>
    </source>
</evidence>
<dbReference type="SFLD" id="SFLDG01135">
    <property type="entry name" value="C1.5.6:_HAD__Beta-PGM__Phospha"/>
    <property type="match status" value="1"/>
</dbReference>
<feature type="site" description="Important for catalytic activity and assists the phosphoryl transfer reaction to Asp8 by balancing charge and orienting the reacting groups" evidence="5">
    <location>
        <position position="143"/>
    </location>
</feature>
<dbReference type="Gene3D" id="3.40.50.1000">
    <property type="entry name" value="HAD superfamily/HAD-like"/>
    <property type="match status" value="1"/>
</dbReference>
<evidence type="ECO:0000313" key="6">
    <source>
        <dbReference type="EMBL" id="QPC47795.1"/>
    </source>
</evidence>
<dbReference type="NCBIfam" id="TIGR01509">
    <property type="entry name" value="HAD-SF-IA-v3"/>
    <property type="match status" value="1"/>
</dbReference>
<feature type="binding site" evidence="3">
    <location>
        <position position="143"/>
    </location>
    <ligand>
        <name>substrate</name>
    </ligand>
</feature>
<feature type="active site" description="Nucleophile" evidence="2">
    <location>
        <position position="7"/>
    </location>
</feature>
<dbReference type="NCBIfam" id="TIGR02009">
    <property type="entry name" value="PGMB-YQAB-SF"/>
    <property type="match status" value="1"/>
</dbReference>
<protein>
    <submittedName>
        <fullName evidence="6">Beta-phosphoglucomutase</fullName>
        <ecNumber evidence="6">5.4.2.6</ecNumber>
    </submittedName>
</protein>
<accession>A0A7S8HGU5</accession>
<dbReference type="GO" id="GO:0000287">
    <property type="term" value="F:magnesium ion binding"/>
    <property type="evidence" value="ECO:0007669"/>
    <property type="project" value="InterPro"/>
</dbReference>
<dbReference type="KEGG" id="mcui:G8O30_12920"/>
<feature type="binding site" evidence="3">
    <location>
        <begin position="7"/>
        <end position="9"/>
    </location>
    <ligand>
        <name>substrate</name>
    </ligand>
</feature>
<comment type="similarity">
    <text evidence="1">Belongs to the HAD-like hydrolase superfamily. CbbY/CbbZ/Gph/YieH family.</text>
</comment>
<organism evidence="6 7">
    <name type="scientific">Mangrovibacillus cuniculi</name>
    <dbReference type="NCBI Taxonomy" id="2593652"/>
    <lineage>
        <taxon>Bacteria</taxon>
        <taxon>Bacillati</taxon>
        <taxon>Bacillota</taxon>
        <taxon>Bacilli</taxon>
        <taxon>Bacillales</taxon>
        <taxon>Bacillaceae</taxon>
        <taxon>Mangrovibacillus</taxon>
    </lineage>
</organism>
<dbReference type="PANTHER" id="PTHR18901">
    <property type="entry name" value="2-DEOXYGLUCOSE-6-PHOSPHATE PHOSPHATASE 2"/>
    <property type="match status" value="1"/>
</dbReference>
<dbReference type="SUPFAM" id="SSF56784">
    <property type="entry name" value="HAD-like"/>
    <property type="match status" value="1"/>
</dbReference>
<dbReference type="GO" id="GO:0008801">
    <property type="term" value="F:beta-phosphoglucomutase activity"/>
    <property type="evidence" value="ECO:0007669"/>
    <property type="project" value="UniProtKB-EC"/>
</dbReference>
<dbReference type="NCBIfam" id="TIGR01990">
    <property type="entry name" value="bPGM"/>
    <property type="match status" value="1"/>
</dbReference>
<dbReference type="InterPro" id="IPR023198">
    <property type="entry name" value="PGP-like_dom2"/>
</dbReference>
<evidence type="ECO:0000256" key="2">
    <source>
        <dbReference type="PIRSR" id="PIRSR610972-1"/>
    </source>
</evidence>
<dbReference type="RefSeq" id="WP_239672472.1">
    <property type="nucleotide sequence ID" value="NZ_CP049742.1"/>
</dbReference>